<dbReference type="InterPro" id="IPR036909">
    <property type="entry name" value="Cyt_c-like_dom_sf"/>
</dbReference>
<feature type="domain" description="Cytochrome c" evidence="9">
    <location>
        <begin position="80"/>
        <end position="153"/>
    </location>
</feature>
<keyword evidence="2 6" id="KW-0349">Heme</keyword>
<evidence type="ECO:0000256" key="3">
    <source>
        <dbReference type="ARBA" id="ARBA00022723"/>
    </source>
</evidence>
<dbReference type="GO" id="GO:0009055">
    <property type="term" value="F:electron transfer activity"/>
    <property type="evidence" value="ECO:0007669"/>
    <property type="project" value="InterPro"/>
</dbReference>
<feature type="region of interest" description="Disordered" evidence="8">
    <location>
        <begin position="40"/>
        <end position="83"/>
    </location>
</feature>
<keyword evidence="1" id="KW-0813">Transport</keyword>
<dbReference type="Proteomes" id="UP000001877">
    <property type="component" value="Chromosome"/>
</dbReference>
<dbReference type="HOGENOM" id="CLU_134966_2_0_9"/>
<dbReference type="PIRSF" id="PIRSF000025">
    <property type="entry name" value="Cytc_Bsub_c550"/>
    <property type="match status" value="1"/>
</dbReference>
<dbReference type="KEGG" id="bbe:BBR47_53040"/>
<dbReference type="PANTHER" id="PTHR37823">
    <property type="entry name" value="CYTOCHROME C-553-LIKE"/>
    <property type="match status" value="1"/>
</dbReference>
<proteinExistence type="predicted"/>
<evidence type="ECO:0000256" key="5">
    <source>
        <dbReference type="ARBA" id="ARBA00023004"/>
    </source>
</evidence>
<keyword evidence="11" id="KW-1185">Reference proteome</keyword>
<dbReference type="PANTHER" id="PTHR37823:SF4">
    <property type="entry name" value="MENAQUINOL-CYTOCHROME C REDUCTASE CYTOCHROME B_C SUBUNIT"/>
    <property type="match status" value="1"/>
</dbReference>
<feature type="binding site" description="axial binding residue" evidence="7">
    <location>
        <position position="97"/>
    </location>
    <ligand>
        <name>heme c</name>
        <dbReference type="ChEBI" id="CHEBI:61717"/>
    </ligand>
    <ligandPart>
        <name>Fe</name>
        <dbReference type="ChEBI" id="CHEBI:18248"/>
    </ligandPart>
</feature>
<evidence type="ECO:0000256" key="8">
    <source>
        <dbReference type="SAM" id="MobiDB-lite"/>
    </source>
</evidence>
<feature type="binding site" description="covalent" evidence="6">
    <location>
        <position position="96"/>
    </location>
    <ligand>
        <name>heme c</name>
        <dbReference type="ChEBI" id="CHEBI:61717"/>
    </ligand>
</feature>
<comment type="PTM">
    <text evidence="6">Binds 1 heme c group covalently per subunit.</text>
</comment>
<evidence type="ECO:0000256" key="4">
    <source>
        <dbReference type="ARBA" id="ARBA00022982"/>
    </source>
</evidence>
<dbReference type="Pfam" id="PF13442">
    <property type="entry name" value="Cytochrome_CBB3"/>
    <property type="match status" value="1"/>
</dbReference>
<organism evidence="10 11">
    <name type="scientific">Brevibacillus brevis (strain 47 / JCM 6285 / NBRC 100599)</name>
    <dbReference type="NCBI Taxonomy" id="358681"/>
    <lineage>
        <taxon>Bacteria</taxon>
        <taxon>Bacillati</taxon>
        <taxon>Bacillota</taxon>
        <taxon>Bacilli</taxon>
        <taxon>Bacillales</taxon>
        <taxon>Paenibacillaceae</taxon>
        <taxon>Brevibacillus</taxon>
    </lineage>
</organism>
<dbReference type="PROSITE" id="PS51007">
    <property type="entry name" value="CYTC"/>
    <property type="match status" value="1"/>
</dbReference>
<feature type="compositionally biased region" description="Low complexity" evidence="8">
    <location>
        <begin position="67"/>
        <end position="77"/>
    </location>
</feature>
<dbReference type="InterPro" id="IPR009056">
    <property type="entry name" value="Cyt_c-like_dom"/>
</dbReference>
<dbReference type="GO" id="GO:0020037">
    <property type="term" value="F:heme binding"/>
    <property type="evidence" value="ECO:0007669"/>
    <property type="project" value="InterPro"/>
</dbReference>
<evidence type="ECO:0000313" key="11">
    <source>
        <dbReference type="Proteomes" id="UP000001877"/>
    </source>
</evidence>
<keyword evidence="4" id="KW-0249">Electron transport</keyword>
<dbReference type="SUPFAM" id="SSF46626">
    <property type="entry name" value="Cytochrome c"/>
    <property type="match status" value="1"/>
</dbReference>
<evidence type="ECO:0000259" key="9">
    <source>
        <dbReference type="PROSITE" id="PS51007"/>
    </source>
</evidence>
<dbReference type="GO" id="GO:0016020">
    <property type="term" value="C:membrane"/>
    <property type="evidence" value="ECO:0007669"/>
    <property type="project" value="InterPro"/>
</dbReference>
<reference evidence="10 11" key="1">
    <citation type="submission" date="2005-03" db="EMBL/GenBank/DDBJ databases">
        <title>Brevibacillus brevis strain 47, complete genome.</title>
        <authorList>
            <person name="Hosoyama A."/>
            <person name="Yamada R."/>
            <person name="Hongo Y."/>
            <person name="Terui Y."/>
            <person name="Ankai A."/>
            <person name="Masuyama W."/>
            <person name="Sekiguchi M."/>
            <person name="Takeda T."/>
            <person name="Asano K."/>
            <person name="Ohji S."/>
            <person name="Ichikawa N."/>
            <person name="Narita S."/>
            <person name="Aoki N."/>
            <person name="Miura H."/>
            <person name="Matsushita S."/>
            <person name="Sekigawa T."/>
            <person name="Yamagata H."/>
            <person name="Yoshikawa H."/>
            <person name="Udaka S."/>
            <person name="Tanikawa S."/>
            <person name="Fujita N."/>
        </authorList>
    </citation>
    <scope>NUCLEOTIDE SEQUENCE [LARGE SCALE GENOMIC DNA]</scope>
    <source>
        <strain evidence="11">47 / JCM 6285 / NBRC 100599</strain>
    </source>
</reference>
<protein>
    <recommendedName>
        <fullName evidence="9">Cytochrome c domain-containing protein</fullName>
    </recommendedName>
</protein>
<evidence type="ECO:0000256" key="1">
    <source>
        <dbReference type="ARBA" id="ARBA00022448"/>
    </source>
</evidence>
<dbReference type="AlphaFoldDB" id="C0Z6T2"/>
<feature type="binding site" description="axial binding residue" evidence="7">
    <location>
        <position position="132"/>
    </location>
    <ligand>
        <name>heme c</name>
        <dbReference type="ChEBI" id="CHEBI:61717"/>
    </ligand>
    <ligandPart>
        <name>Fe</name>
        <dbReference type="ChEBI" id="CHEBI:18248"/>
    </ligandPart>
</feature>
<evidence type="ECO:0000256" key="7">
    <source>
        <dbReference type="PIRSR" id="PIRSR000025-2"/>
    </source>
</evidence>
<feature type="binding site" description="covalent" evidence="6">
    <location>
        <position position="93"/>
    </location>
    <ligand>
        <name>heme c</name>
        <dbReference type="ChEBI" id="CHEBI:61717"/>
    </ligand>
</feature>
<evidence type="ECO:0000256" key="6">
    <source>
        <dbReference type="PIRSR" id="PIRSR000025-1"/>
    </source>
</evidence>
<accession>C0Z6T2</accession>
<dbReference type="STRING" id="358681.BBR47_53040"/>
<evidence type="ECO:0000256" key="2">
    <source>
        <dbReference type="ARBA" id="ARBA00022617"/>
    </source>
</evidence>
<dbReference type="EMBL" id="AP008955">
    <property type="protein sequence ID" value="BAH46281.1"/>
    <property type="molecule type" value="Genomic_DNA"/>
</dbReference>
<gene>
    <name evidence="10" type="ordered locus">BBR47_53040</name>
</gene>
<name>C0Z6T2_BREBN</name>
<keyword evidence="3 7" id="KW-0479">Metal-binding</keyword>
<sequence length="153" mass="15722">MVVGGILSEEIRIKEGTALKRIPLVLTAAVLAFSLSACGTSKQTQPPAQQPAQQPATETPAGEKPATETPAPSTTPSGSYDAATAESTFKNTCSGCHGQTLEGAVGPNLQKIGSELNKEQILAILEKGKGAMPPGLVKGKDAENIAAWLADKK</sequence>
<dbReference type="Gene3D" id="1.10.760.10">
    <property type="entry name" value="Cytochrome c-like domain"/>
    <property type="match status" value="1"/>
</dbReference>
<dbReference type="eggNOG" id="COG2010">
    <property type="taxonomic scope" value="Bacteria"/>
</dbReference>
<keyword evidence="5 7" id="KW-0408">Iron</keyword>
<evidence type="ECO:0000313" key="10">
    <source>
        <dbReference type="EMBL" id="BAH46281.1"/>
    </source>
</evidence>
<dbReference type="GO" id="GO:0005506">
    <property type="term" value="F:iron ion binding"/>
    <property type="evidence" value="ECO:0007669"/>
    <property type="project" value="InterPro"/>
</dbReference>
<feature type="compositionally biased region" description="Low complexity" evidence="8">
    <location>
        <begin position="43"/>
        <end position="60"/>
    </location>
</feature>
<dbReference type="InterPro" id="IPR051811">
    <property type="entry name" value="Cytochrome_c550/c551-like"/>
</dbReference>
<dbReference type="InterPro" id="IPR012218">
    <property type="entry name" value="Cyt_c_BACSU-c550-type"/>
</dbReference>